<accession>A0A101XNP4</accession>
<keyword evidence="6" id="KW-1185">Reference proteome</keyword>
<dbReference type="PROSITE" id="PS00211">
    <property type="entry name" value="ABC_TRANSPORTER_1"/>
    <property type="match status" value="1"/>
</dbReference>
<evidence type="ECO:0000313" key="6">
    <source>
        <dbReference type="Proteomes" id="UP000053557"/>
    </source>
</evidence>
<dbReference type="RefSeq" id="WP_067719297.1">
    <property type="nucleotide sequence ID" value="NZ_LPVJ01000070.1"/>
</dbReference>
<dbReference type="InterPro" id="IPR003593">
    <property type="entry name" value="AAA+_ATPase"/>
</dbReference>
<dbReference type="PROSITE" id="PS50893">
    <property type="entry name" value="ABC_TRANSPORTER_2"/>
    <property type="match status" value="1"/>
</dbReference>
<keyword evidence="3" id="KW-0067">ATP-binding</keyword>
<evidence type="ECO:0000259" key="4">
    <source>
        <dbReference type="PROSITE" id="PS50893"/>
    </source>
</evidence>
<dbReference type="SMART" id="SM00382">
    <property type="entry name" value="AAA"/>
    <property type="match status" value="1"/>
</dbReference>
<dbReference type="CDD" id="cd03230">
    <property type="entry name" value="ABC_DR_subfamily_A"/>
    <property type="match status" value="1"/>
</dbReference>
<keyword evidence="2" id="KW-0547">Nucleotide-binding</keyword>
<dbReference type="InterPro" id="IPR027417">
    <property type="entry name" value="P-loop_NTPase"/>
</dbReference>
<proteinExistence type="predicted"/>
<evidence type="ECO:0000256" key="1">
    <source>
        <dbReference type="ARBA" id="ARBA00022448"/>
    </source>
</evidence>
<dbReference type="EMBL" id="LPVJ01000070">
    <property type="protein sequence ID" value="KUO94763.1"/>
    <property type="molecule type" value="Genomic_DNA"/>
</dbReference>
<dbReference type="Gene3D" id="3.40.50.300">
    <property type="entry name" value="P-loop containing nucleotide triphosphate hydrolases"/>
    <property type="match status" value="1"/>
</dbReference>
<dbReference type="GO" id="GO:0016887">
    <property type="term" value="F:ATP hydrolysis activity"/>
    <property type="evidence" value="ECO:0007669"/>
    <property type="project" value="InterPro"/>
</dbReference>
<gene>
    <name evidence="5" type="ORF">ATW55_10095</name>
</gene>
<name>A0A101XNP4_9BACL</name>
<dbReference type="InterPro" id="IPR017871">
    <property type="entry name" value="ABC_transporter-like_CS"/>
</dbReference>
<dbReference type="GO" id="GO:0005524">
    <property type="term" value="F:ATP binding"/>
    <property type="evidence" value="ECO:0007669"/>
    <property type="project" value="UniProtKB-KW"/>
</dbReference>
<dbReference type="InterPro" id="IPR003439">
    <property type="entry name" value="ABC_transporter-like_ATP-bd"/>
</dbReference>
<evidence type="ECO:0000256" key="2">
    <source>
        <dbReference type="ARBA" id="ARBA00022741"/>
    </source>
</evidence>
<dbReference type="Pfam" id="PF00005">
    <property type="entry name" value="ABC_tran"/>
    <property type="match status" value="1"/>
</dbReference>
<comment type="caution">
    <text evidence="5">The sequence shown here is derived from an EMBL/GenBank/DDBJ whole genome shotgun (WGS) entry which is preliminary data.</text>
</comment>
<evidence type="ECO:0000256" key="3">
    <source>
        <dbReference type="ARBA" id="ARBA00022840"/>
    </source>
</evidence>
<feature type="domain" description="ABC transporter" evidence="4">
    <location>
        <begin position="5"/>
        <end position="235"/>
    </location>
</feature>
<dbReference type="SUPFAM" id="SSF52540">
    <property type="entry name" value="P-loop containing nucleoside triphosphate hydrolases"/>
    <property type="match status" value="1"/>
</dbReference>
<sequence length="243" mass="26641">MTVLLAAYNLHRAFEKTVAVHHVDLTLSEGEIVALLGPNGAGKSTTMRMLTALLEPTRGSVTYLSYRIPEQIVEAKGQFGYVADQPMIMPYLTGWEYIQFVAGLYGCSADEIKKRATPLIERFALTEVIHKKATGYSHGMQQKLALIAQLAHRPRVLLADEPTVGLDPGSASEMQAIFREYAQDGNAILLSTHLLDMAQHLATRIVMMTHGRIVASGTPEELTQGGARSLESVFFQRTGEVSL</sequence>
<evidence type="ECO:0000313" key="5">
    <source>
        <dbReference type="EMBL" id="KUO94763.1"/>
    </source>
</evidence>
<protein>
    <recommendedName>
        <fullName evidence="4">ABC transporter domain-containing protein</fullName>
    </recommendedName>
</protein>
<dbReference type="Proteomes" id="UP000053557">
    <property type="component" value="Unassembled WGS sequence"/>
</dbReference>
<dbReference type="OrthoDB" id="9804819at2"/>
<keyword evidence="1" id="KW-0813">Transport</keyword>
<organism evidence="5 6">
    <name type="scientific">Ferroacidibacillus organovorans</name>
    <dbReference type="NCBI Taxonomy" id="1765683"/>
    <lineage>
        <taxon>Bacteria</taxon>
        <taxon>Bacillati</taxon>
        <taxon>Bacillota</taxon>
        <taxon>Bacilli</taxon>
        <taxon>Bacillales</taxon>
        <taxon>Alicyclobacillaceae</taxon>
        <taxon>Ferroacidibacillus</taxon>
    </lineage>
</organism>
<dbReference type="PANTHER" id="PTHR42711:SF16">
    <property type="entry name" value="ABC TRANSPORTER ATP-BINDING PROTEIN"/>
    <property type="match status" value="1"/>
</dbReference>
<reference evidence="5 6" key="1">
    <citation type="submission" date="2015-12" db="EMBL/GenBank/DDBJ databases">
        <title>Draft genome sequence of Acidibacillus ferrooxidans ITV001, isolated from a chalcopyrite acid mine drainage site in Brazil.</title>
        <authorList>
            <person name="Dall'Agnol H."/>
            <person name="Nancucheo I."/>
            <person name="Johnson B."/>
            <person name="Oliveira R."/>
            <person name="Leite L."/>
            <person name="Pylro V."/>
            <person name="Nunes G.L."/>
            <person name="Tzotzos G."/>
            <person name="Fernandes G.R."/>
            <person name="Dutra J."/>
            <person name="Orellana S.C."/>
            <person name="Oliveira G."/>
        </authorList>
    </citation>
    <scope>NUCLEOTIDE SEQUENCE [LARGE SCALE GENOMIC DNA]</scope>
    <source>
        <strain evidence="6">ITV01</strain>
    </source>
</reference>
<dbReference type="AlphaFoldDB" id="A0A101XNP4"/>
<dbReference type="PANTHER" id="PTHR42711">
    <property type="entry name" value="ABC TRANSPORTER ATP-BINDING PROTEIN"/>
    <property type="match status" value="1"/>
</dbReference>
<dbReference type="InterPro" id="IPR050763">
    <property type="entry name" value="ABC_transporter_ATP-binding"/>
</dbReference>